<dbReference type="Proteomes" id="UP000469325">
    <property type="component" value="Unassembled WGS sequence"/>
</dbReference>
<keyword evidence="2" id="KW-1185">Reference proteome</keyword>
<protein>
    <submittedName>
        <fullName evidence="1">HAD hydrolase-like protein</fullName>
    </submittedName>
</protein>
<dbReference type="AlphaFoldDB" id="A0A6N7X9M6"/>
<dbReference type="SUPFAM" id="SSF56784">
    <property type="entry name" value="HAD-like"/>
    <property type="match status" value="1"/>
</dbReference>
<accession>A0A6N7X9M6</accession>
<dbReference type="SFLD" id="SFLDS00003">
    <property type="entry name" value="Haloacid_Dehalogenase"/>
    <property type="match status" value="1"/>
</dbReference>
<dbReference type="InterPro" id="IPR023214">
    <property type="entry name" value="HAD_sf"/>
</dbReference>
<dbReference type="Gene3D" id="3.40.50.1000">
    <property type="entry name" value="HAD superfamily/HAD-like"/>
    <property type="match status" value="1"/>
</dbReference>
<dbReference type="InterPro" id="IPR050155">
    <property type="entry name" value="HAD-like_hydrolase_sf"/>
</dbReference>
<dbReference type="Pfam" id="PF13419">
    <property type="entry name" value="HAD_2"/>
    <property type="match status" value="1"/>
</dbReference>
<dbReference type="Gene3D" id="1.10.150.240">
    <property type="entry name" value="Putative phosphatase, domain 2"/>
    <property type="match status" value="1"/>
</dbReference>
<reference evidence="1 2" key="1">
    <citation type="submission" date="2019-08" db="EMBL/GenBank/DDBJ databases">
        <title>In-depth cultivation of the pig gut microbiome towards novel bacterial diversity and tailored functional studies.</title>
        <authorList>
            <person name="Wylensek D."/>
            <person name="Hitch T.C.A."/>
            <person name="Clavel T."/>
        </authorList>
    </citation>
    <scope>NUCLEOTIDE SEQUENCE [LARGE SCALE GENOMIC DNA]</scope>
    <source>
        <strain evidence="1 2">CA-Schmier-601-WT-1</strain>
    </source>
</reference>
<sequence>MRVAYWAPRVARGEWGGRMSGEGTGSVVKDIRARRFVLFDLDGTVTDTLDGIVRTARSVLRDYGLPEERLVDAPKLVGPPFPQAFSMVFGLSEEDAREVTRRYRDIYDNLGPAAWPAFQGIGQLARDLRAAGRVVATASSKRQAMVGHCLADNGLDDAFDLVVGRVSDGGETKAQTIARALDALGAEPSQAVMVGDRYFDVDGARANDVPCVGVTYGHTAPRSELEQAGAVAIAGSVDELRRILLG</sequence>
<dbReference type="InterPro" id="IPR023198">
    <property type="entry name" value="PGP-like_dom2"/>
</dbReference>
<dbReference type="InterPro" id="IPR041492">
    <property type="entry name" value="HAD_2"/>
</dbReference>
<dbReference type="GO" id="GO:0005829">
    <property type="term" value="C:cytosol"/>
    <property type="evidence" value="ECO:0007669"/>
    <property type="project" value="TreeGrafter"/>
</dbReference>
<proteinExistence type="predicted"/>
<organism evidence="1 2">
    <name type="scientific">Olsenella porci</name>
    <dbReference type="NCBI Taxonomy" id="2652279"/>
    <lineage>
        <taxon>Bacteria</taxon>
        <taxon>Bacillati</taxon>
        <taxon>Actinomycetota</taxon>
        <taxon>Coriobacteriia</taxon>
        <taxon>Coriobacteriales</taxon>
        <taxon>Atopobiaceae</taxon>
        <taxon>Olsenella</taxon>
    </lineage>
</organism>
<evidence type="ECO:0000313" key="2">
    <source>
        <dbReference type="Proteomes" id="UP000469325"/>
    </source>
</evidence>
<keyword evidence="1" id="KW-0378">Hydrolase</keyword>
<dbReference type="EMBL" id="VUNC01000002">
    <property type="protein sequence ID" value="MST72240.1"/>
    <property type="molecule type" value="Genomic_DNA"/>
</dbReference>
<dbReference type="PANTHER" id="PTHR43434:SF20">
    <property type="entry name" value="5'-NUCLEOTIDASE"/>
    <property type="match status" value="1"/>
</dbReference>
<evidence type="ECO:0000313" key="1">
    <source>
        <dbReference type="EMBL" id="MST72240.1"/>
    </source>
</evidence>
<dbReference type="InterPro" id="IPR036412">
    <property type="entry name" value="HAD-like_sf"/>
</dbReference>
<gene>
    <name evidence="1" type="ORF">FYJ68_03845</name>
</gene>
<dbReference type="GO" id="GO:0016787">
    <property type="term" value="F:hydrolase activity"/>
    <property type="evidence" value="ECO:0007669"/>
    <property type="project" value="UniProtKB-KW"/>
</dbReference>
<dbReference type="GO" id="GO:0004713">
    <property type="term" value="F:protein tyrosine kinase activity"/>
    <property type="evidence" value="ECO:0007669"/>
    <property type="project" value="TreeGrafter"/>
</dbReference>
<comment type="caution">
    <text evidence="1">The sequence shown here is derived from an EMBL/GenBank/DDBJ whole genome shotgun (WGS) entry which is preliminary data.</text>
</comment>
<name>A0A6N7X9M6_9ACTN</name>
<dbReference type="SFLD" id="SFLDG01129">
    <property type="entry name" value="C1.5:_HAD__Beta-PGM__Phosphata"/>
    <property type="match status" value="1"/>
</dbReference>
<dbReference type="PANTHER" id="PTHR43434">
    <property type="entry name" value="PHOSPHOGLYCOLATE PHOSPHATASE"/>
    <property type="match status" value="1"/>
</dbReference>